<reference evidence="1 2" key="1">
    <citation type="submission" date="2023-07" db="EMBL/GenBank/DDBJ databases">
        <title>Sorghum-associated microbial communities from plants grown in Nebraska, USA.</title>
        <authorList>
            <person name="Schachtman D."/>
        </authorList>
    </citation>
    <scope>NUCLEOTIDE SEQUENCE [LARGE SCALE GENOMIC DNA]</scope>
    <source>
        <strain evidence="1 2">DS1730</strain>
    </source>
</reference>
<evidence type="ECO:0000313" key="2">
    <source>
        <dbReference type="Proteomes" id="UP001184614"/>
    </source>
</evidence>
<dbReference type="Proteomes" id="UP001184614">
    <property type="component" value="Unassembled WGS sequence"/>
</dbReference>
<comment type="caution">
    <text evidence="1">The sequence shown here is derived from an EMBL/GenBank/DDBJ whole genome shotgun (WGS) entry which is preliminary data.</text>
</comment>
<gene>
    <name evidence="1" type="ORF">J2782_004119</name>
</gene>
<dbReference type="EMBL" id="JAVDQT010000010">
    <property type="protein sequence ID" value="MDR6434368.1"/>
    <property type="molecule type" value="Genomic_DNA"/>
</dbReference>
<name>A0ABU1ME91_9HYPH</name>
<proteinExistence type="predicted"/>
<accession>A0ABU1ME91</accession>
<evidence type="ECO:0000313" key="1">
    <source>
        <dbReference type="EMBL" id="MDR6434368.1"/>
    </source>
</evidence>
<sequence>MARSKDVVFTMKLENELHDAFMAAADAEDRPASQIVREFMRRFVAERKLAAELTSVTPEYREFLEAKVMKARSQMKEGLGVPNAEVSAHFAKMREQLA</sequence>
<protein>
    <submittedName>
        <fullName evidence="1">Transcriptional regulator</fullName>
    </submittedName>
</protein>
<dbReference type="RefSeq" id="WP_310015803.1">
    <property type="nucleotide sequence ID" value="NZ_JAVDQT010000010.1"/>
</dbReference>
<keyword evidence="2" id="KW-1185">Reference proteome</keyword>
<organism evidence="1 2">
    <name type="scientific">Brucella pseudogrignonensis</name>
    <dbReference type="NCBI Taxonomy" id="419475"/>
    <lineage>
        <taxon>Bacteria</taxon>
        <taxon>Pseudomonadati</taxon>
        <taxon>Pseudomonadota</taxon>
        <taxon>Alphaproteobacteria</taxon>
        <taxon>Hyphomicrobiales</taxon>
        <taxon>Brucellaceae</taxon>
        <taxon>Brucella/Ochrobactrum group</taxon>
        <taxon>Brucella</taxon>
    </lineage>
</organism>